<reference evidence="3" key="1">
    <citation type="journal article" date="2017" name="Nature">
        <title>The genome of Chenopodium quinoa.</title>
        <authorList>
            <person name="Jarvis D.E."/>
            <person name="Ho Y.S."/>
            <person name="Lightfoot D.J."/>
            <person name="Schmoeckel S.M."/>
            <person name="Li B."/>
            <person name="Borm T.J.A."/>
            <person name="Ohyanagi H."/>
            <person name="Mineta K."/>
            <person name="Michell C.T."/>
            <person name="Saber N."/>
            <person name="Kharbatia N.M."/>
            <person name="Rupper R.R."/>
            <person name="Sharp A.R."/>
            <person name="Dally N."/>
            <person name="Boughton B.A."/>
            <person name="Woo Y.H."/>
            <person name="Gao G."/>
            <person name="Schijlen E.G.W.M."/>
            <person name="Guo X."/>
            <person name="Momin A.A."/>
            <person name="Negrao S."/>
            <person name="Al-Babili S."/>
            <person name="Gehring C."/>
            <person name="Roessner U."/>
            <person name="Jung C."/>
            <person name="Murphy K."/>
            <person name="Arold S.T."/>
            <person name="Gojobori T."/>
            <person name="van der Linden C.G."/>
            <person name="van Loo E.N."/>
            <person name="Jellen E.N."/>
            <person name="Maughan P.J."/>
            <person name="Tester M."/>
        </authorList>
    </citation>
    <scope>NUCLEOTIDE SEQUENCE [LARGE SCALE GENOMIC DNA]</scope>
    <source>
        <strain evidence="3">cv. PI 614886</strain>
    </source>
</reference>
<dbReference type="Gene3D" id="3.30.70.330">
    <property type="match status" value="1"/>
</dbReference>
<dbReference type="PANTHER" id="PTHR36309:SF1">
    <property type="entry name" value="RNA-BINDING (RRM_RBD_RNP MOTIFS) FAMILY PROTEIN"/>
    <property type="match status" value="1"/>
</dbReference>
<dbReference type="SMART" id="SM00360">
    <property type="entry name" value="RRM"/>
    <property type="match status" value="1"/>
</dbReference>
<protein>
    <recommendedName>
        <fullName evidence="2">RRM domain-containing protein</fullName>
    </recommendedName>
</protein>
<evidence type="ECO:0000256" key="1">
    <source>
        <dbReference type="PROSITE-ProRule" id="PRU00176"/>
    </source>
</evidence>
<dbReference type="PROSITE" id="PS50102">
    <property type="entry name" value="RRM"/>
    <property type="match status" value="1"/>
</dbReference>
<dbReference type="SMR" id="A0A803LF45"/>
<dbReference type="OMA" id="MIAVIME"/>
<organism evidence="3 4">
    <name type="scientific">Chenopodium quinoa</name>
    <name type="common">Quinoa</name>
    <dbReference type="NCBI Taxonomy" id="63459"/>
    <lineage>
        <taxon>Eukaryota</taxon>
        <taxon>Viridiplantae</taxon>
        <taxon>Streptophyta</taxon>
        <taxon>Embryophyta</taxon>
        <taxon>Tracheophyta</taxon>
        <taxon>Spermatophyta</taxon>
        <taxon>Magnoliopsida</taxon>
        <taxon>eudicotyledons</taxon>
        <taxon>Gunneridae</taxon>
        <taxon>Pentapetalae</taxon>
        <taxon>Caryophyllales</taxon>
        <taxon>Chenopodiaceae</taxon>
        <taxon>Chenopodioideae</taxon>
        <taxon>Atripliceae</taxon>
        <taxon>Chenopodium</taxon>
    </lineage>
</organism>
<dbReference type="Proteomes" id="UP000596660">
    <property type="component" value="Unplaced"/>
</dbReference>
<dbReference type="EnsemblPlants" id="AUR62011801-RA">
    <property type="protein sequence ID" value="AUR62011801-RA:cds"/>
    <property type="gene ID" value="AUR62011801"/>
</dbReference>
<dbReference type="GO" id="GO:0003723">
    <property type="term" value="F:RNA binding"/>
    <property type="evidence" value="ECO:0007669"/>
    <property type="project" value="UniProtKB-UniRule"/>
</dbReference>
<evidence type="ECO:0000313" key="3">
    <source>
        <dbReference type="EnsemblPlants" id="AUR62011801-RA:cds"/>
    </source>
</evidence>
<sequence>MGSETEKEYAAFEEKVKRTVYLDNLSPQVSEEVLRKAFKQFHGTLTNIHFIPSYTEPSYYSAKFALLEFENQDQAKEIIDLLSDFPFMILGMPRPVRAFPAEPQMFDDRPSKAGRRLELYWLDPKDSDFDVAQQLKNLAEKHVAQQSFLLKQKQLEEEEKLSKQQAETLNTHYQKLEMINSALSSGSAKDLARLYGVNMTDVSGI</sequence>
<dbReference type="Pfam" id="PF00076">
    <property type="entry name" value="RRM_1"/>
    <property type="match status" value="1"/>
</dbReference>
<dbReference type="SUPFAM" id="SSF54928">
    <property type="entry name" value="RNA-binding domain, RBD"/>
    <property type="match status" value="1"/>
</dbReference>
<keyword evidence="1" id="KW-0694">RNA-binding</keyword>
<dbReference type="InterPro" id="IPR035979">
    <property type="entry name" value="RBD_domain_sf"/>
</dbReference>
<dbReference type="InterPro" id="IPR000504">
    <property type="entry name" value="RRM_dom"/>
</dbReference>
<feature type="domain" description="RRM" evidence="2">
    <location>
        <begin position="18"/>
        <end position="103"/>
    </location>
</feature>
<dbReference type="InterPro" id="IPR012677">
    <property type="entry name" value="Nucleotide-bd_a/b_plait_sf"/>
</dbReference>
<name>A0A803LF45_CHEQI</name>
<dbReference type="InterPro" id="IPR053316">
    <property type="entry name" value="Epigenetic_reg_gene_expr"/>
</dbReference>
<proteinExistence type="predicted"/>
<keyword evidence="4" id="KW-1185">Reference proteome</keyword>
<dbReference type="CDD" id="cd00590">
    <property type="entry name" value="RRM_SF"/>
    <property type="match status" value="1"/>
</dbReference>
<evidence type="ECO:0000259" key="2">
    <source>
        <dbReference type="PROSITE" id="PS50102"/>
    </source>
</evidence>
<dbReference type="PANTHER" id="PTHR36309">
    <property type="entry name" value="RNA-BINDING (RRM/RBD/RNP MOTIFS) FAMILY PROTEIN"/>
    <property type="match status" value="1"/>
</dbReference>
<accession>A0A803LF45</accession>
<dbReference type="Gramene" id="AUR62011801-RA">
    <property type="protein sequence ID" value="AUR62011801-RA:cds"/>
    <property type="gene ID" value="AUR62011801"/>
</dbReference>
<reference evidence="3" key="2">
    <citation type="submission" date="2021-03" db="UniProtKB">
        <authorList>
            <consortium name="EnsemblPlants"/>
        </authorList>
    </citation>
    <scope>IDENTIFICATION</scope>
</reference>
<evidence type="ECO:0000313" key="4">
    <source>
        <dbReference type="Proteomes" id="UP000596660"/>
    </source>
</evidence>
<dbReference type="AlphaFoldDB" id="A0A803LF45"/>